<dbReference type="SUPFAM" id="SSF54506">
    <property type="entry name" value="Diaminopimelate epimerase-like"/>
    <property type="match status" value="1"/>
</dbReference>
<comment type="caution">
    <text evidence="2">The sequence shown here is derived from an EMBL/GenBank/DDBJ whole genome shotgun (WGS) entry which is preliminary data.</text>
</comment>
<dbReference type="PANTHER" id="PTHR33442">
    <property type="entry name" value="TRANS-3-HYDROXY-L-PROLINE DEHYDRATASE"/>
    <property type="match status" value="1"/>
</dbReference>
<dbReference type="PANTHER" id="PTHR33442:SF1">
    <property type="entry name" value="TRANS-3-HYDROXY-L-PROLINE DEHYDRATASE"/>
    <property type="match status" value="1"/>
</dbReference>
<comment type="similarity">
    <text evidence="1">Belongs to the proline racemase family.</text>
</comment>
<reference evidence="2 3" key="1">
    <citation type="submission" date="2020-04" db="EMBL/GenBank/DDBJ databases">
        <authorList>
            <person name="Yin C."/>
        </authorList>
    </citation>
    <scope>NUCLEOTIDE SEQUENCE [LARGE SCALE GENOMIC DNA]</scope>
    <source>
        <strain evidence="2 3">Ak56</strain>
    </source>
</reference>
<protein>
    <submittedName>
        <fullName evidence="2">4-hydroxyproline epimerase</fullName>
        <ecNumber evidence="2">5.1.1.8</ecNumber>
    </submittedName>
</protein>
<dbReference type="GO" id="GO:0047580">
    <property type="term" value="F:4-hydroxyproline epimerase activity"/>
    <property type="evidence" value="ECO:0007669"/>
    <property type="project" value="UniProtKB-EC"/>
</dbReference>
<dbReference type="PIRSF" id="PIRSF029792">
    <property type="entry name" value="Pro_racemase"/>
    <property type="match status" value="1"/>
</dbReference>
<evidence type="ECO:0000313" key="2">
    <source>
        <dbReference type="EMBL" id="NLR82123.1"/>
    </source>
</evidence>
<evidence type="ECO:0000313" key="3">
    <source>
        <dbReference type="Proteomes" id="UP000552864"/>
    </source>
</evidence>
<dbReference type="RefSeq" id="WP_168741932.1">
    <property type="nucleotide sequence ID" value="NZ_JABAHZ010000008.1"/>
</dbReference>
<organism evidence="2 3">
    <name type="scientific">Chitinophaga eiseniae</name>
    <dbReference type="NCBI Taxonomy" id="634771"/>
    <lineage>
        <taxon>Bacteria</taxon>
        <taxon>Pseudomonadati</taxon>
        <taxon>Bacteroidota</taxon>
        <taxon>Chitinophagia</taxon>
        <taxon>Chitinophagales</taxon>
        <taxon>Chitinophagaceae</taxon>
        <taxon>Chitinophaga</taxon>
    </lineage>
</organism>
<gene>
    <name evidence="2" type="ORF">HGH91_26130</name>
</gene>
<keyword evidence="2" id="KW-0413">Isomerase</keyword>
<dbReference type="EMBL" id="JABAHZ010000008">
    <property type="protein sequence ID" value="NLR82123.1"/>
    <property type="molecule type" value="Genomic_DNA"/>
</dbReference>
<dbReference type="Proteomes" id="UP000552864">
    <property type="component" value="Unassembled WGS sequence"/>
</dbReference>
<dbReference type="SFLD" id="SFLDS00028">
    <property type="entry name" value="Proline_Racemase"/>
    <property type="match status" value="1"/>
</dbReference>
<dbReference type="EC" id="5.1.1.8" evidence="2"/>
<sequence>MSAKTFFCIDAHTCGNPVRLVAGGGPLLKGNNMMEKRLHFLEEFDWIRKGLMFEPRGHDMMSGSILYPPTDAANDIGVLYIETSGCLPMCGHGTIGTVTIAIEQGLITPKIPGQLRLETPAGLVLVSYVQEGAKVKSVKLTNVKSFLAAENLEVLCPDLGMLQVDVAYGGNFYAIVDPQENFRGLENYTADQLISWSRVLRQRLNENYRFVHPENEHIKGLSHLLWTGATISPEATARNAVFYGDKAIDRSPCGTGTSARMAQWHAKGKLRKGDCFIHESIIGSQFTGTIEDETTIAGKPAIVPGIEGWAKVTGYNTIILDDDDPYVHGFQVI</sequence>
<dbReference type="InterPro" id="IPR008794">
    <property type="entry name" value="Pro_racemase_fam"/>
</dbReference>
<dbReference type="Pfam" id="PF05544">
    <property type="entry name" value="Pro_racemase"/>
    <property type="match status" value="1"/>
</dbReference>
<evidence type="ECO:0000256" key="1">
    <source>
        <dbReference type="ARBA" id="ARBA00007529"/>
    </source>
</evidence>
<dbReference type="Gene3D" id="3.10.310.10">
    <property type="entry name" value="Diaminopimelate Epimerase, Chain A, domain 1"/>
    <property type="match status" value="2"/>
</dbReference>
<proteinExistence type="inferred from homology"/>
<accession>A0A847SQ59</accession>
<name>A0A847SQ59_9BACT</name>
<dbReference type="NCBIfam" id="NF010578">
    <property type="entry name" value="PRK13971.1"/>
    <property type="match status" value="1"/>
</dbReference>
<dbReference type="AlphaFoldDB" id="A0A847SQ59"/>
<dbReference type="FunFam" id="3.10.310.10:FF:000005">
    <property type="entry name" value="Proline racemase"/>
    <property type="match status" value="1"/>
</dbReference>
<keyword evidence="3" id="KW-1185">Reference proteome</keyword>